<keyword evidence="3" id="KW-1185">Reference proteome</keyword>
<reference evidence="2" key="2">
    <citation type="submission" date="2025-08" db="UniProtKB">
        <authorList>
            <consortium name="Ensembl"/>
        </authorList>
    </citation>
    <scope>IDENTIFICATION</scope>
</reference>
<sequence>MDPADQDAVRRTLEAQGRLLGQHDQLLTDIWTSLQTLNASVTNLLSSGRSEQGPPPPPVKAPRVAPQLVAAAPWKPHVPIPERYSGEAGYCASFLLQCSLVFDLQPLTYPSDRAKIAFVVNLLSGRAAVLENQSPVSSSFLAFMAELKRVFDHPVQSSEAAFQILSLRHGASSVADYSIHFRILAARSGWNDVALWGVFMQGLSDDLKDELATRDEPGNLKVLIGLATRLDNRLRERCQQRTSERAVRNSGDVSSEPMQLGRTHLTLSNTGARQVCAFTVATQAIFSLTAQCGQKIKLVNTGRSVGEQIIILFTSGPPNSIRHAPLGSGVCFCGLPGGLGC</sequence>
<dbReference type="Pfam" id="PF16297">
    <property type="entry name" value="DUF4939"/>
    <property type="match status" value="1"/>
</dbReference>
<dbReference type="AlphaFoldDB" id="A0A674MMR7"/>
<reference evidence="2 3" key="1">
    <citation type="journal article" date="2011" name="Genome Biol. Evol.">
        <title>Integration of the genetic map and genome assembly of fugu facilitates insights into distinct features of genome evolution in teleosts and mammals.</title>
        <authorList>
            <person name="Kai W."/>
            <person name="Kikuchi K."/>
            <person name="Tohari S."/>
            <person name="Chew A.K."/>
            <person name="Tay A."/>
            <person name="Fujiwara A."/>
            <person name="Hosoya S."/>
            <person name="Suetake H."/>
            <person name="Naruse K."/>
            <person name="Brenner S."/>
            <person name="Suzuki Y."/>
            <person name="Venkatesh B."/>
        </authorList>
    </citation>
    <scope>NUCLEOTIDE SEQUENCE [LARGE SCALE GENOMIC DNA]</scope>
</reference>
<evidence type="ECO:0000313" key="3">
    <source>
        <dbReference type="Proteomes" id="UP000005226"/>
    </source>
</evidence>
<dbReference type="Ensembl" id="ENSTRUT00000077301.1">
    <property type="protein sequence ID" value="ENSTRUP00000062411.1"/>
    <property type="gene ID" value="ENSTRUG00000033123.1"/>
</dbReference>
<dbReference type="PANTHER" id="PTHR15503">
    <property type="entry name" value="LDOC1 RELATED"/>
    <property type="match status" value="1"/>
</dbReference>
<dbReference type="Proteomes" id="UP000005226">
    <property type="component" value="Chromosome 22"/>
</dbReference>
<evidence type="ECO:0000259" key="1">
    <source>
        <dbReference type="Pfam" id="PF16297"/>
    </source>
</evidence>
<name>A0A674MMR7_TAKRU</name>
<accession>A0A674MMR7</accession>
<proteinExistence type="predicted"/>
<evidence type="ECO:0000313" key="2">
    <source>
        <dbReference type="Ensembl" id="ENSTRUP00000062411.1"/>
    </source>
</evidence>
<dbReference type="InParanoid" id="A0A674MMR7"/>
<dbReference type="InterPro" id="IPR032567">
    <property type="entry name" value="RTL1-rel"/>
</dbReference>
<reference evidence="2" key="3">
    <citation type="submission" date="2025-09" db="UniProtKB">
        <authorList>
            <consortium name="Ensembl"/>
        </authorList>
    </citation>
    <scope>IDENTIFICATION</scope>
</reference>
<dbReference type="PANTHER" id="PTHR15503:SF36">
    <property type="entry name" value="RETROTRANSPOSON GAG-LIKE PROTEIN 5"/>
    <property type="match status" value="1"/>
</dbReference>
<dbReference type="GeneTree" id="ENSGT00950000183173"/>
<feature type="domain" description="DUF4939" evidence="1">
    <location>
        <begin position="72"/>
        <end position="152"/>
    </location>
</feature>
<dbReference type="OMA" id="ANCPLAS"/>
<organism evidence="2 3">
    <name type="scientific">Takifugu rubripes</name>
    <name type="common">Japanese pufferfish</name>
    <name type="synonym">Fugu rubripes</name>
    <dbReference type="NCBI Taxonomy" id="31033"/>
    <lineage>
        <taxon>Eukaryota</taxon>
        <taxon>Metazoa</taxon>
        <taxon>Chordata</taxon>
        <taxon>Craniata</taxon>
        <taxon>Vertebrata</taxon>
        <taxon>Euteleostomi</taxon>
        <taxon>Actinopterygii</taxon>
        <taxon>Neopterygii</taxon>
        <taxon>Teleostei</taxon>
        <taxon>Neoteleostei</taxon>
        <taxon>Acanthomorphata</taxon>
        <taxon>Eupercaria</taxon>
        <taxon>Tetraodontiformes</taxon>
        <taxon>Tetradontoidea</taxon>
        <taxon>Tetraodontidae</taxon>
        <taxon>Takifugu</taxon>
    </lineage>
</organism>
<dbReference type="InterPro" id="IPR032549">
    <property type="entry name" value="DUF4939"/>
</dbReference>
<protein>
    <recommendedName>
        <fullName evidence="1">DUF4939 domain-containing protein</fullName>
    </recommendedName>
</protein>